<evidence type="ECO:0000256" key="1">
    <source>
        <dbReference type="ARBA" id="ARBA00001917"/>
    </source>
</evidence>
<gene>
    <name evidence="5" type="ORF">AB6M95_11245</name>
</gene>
<comment type="cofactor">
    <cofactor evidence="1">
        <name>FMN</name>
        <dbReference type="ChEBI" id="CHEBI:58210"/>
    </cofactor>
</comment>
<dbReference type="InterPro" id="IPR002563">
    <property type="entry name" value="Flavin_Rdtase-like_dom"/>
</dbReference>
<keyword evidence="5" id="KW-0560">Oxidoreductase</keyword>
<organism evidence="5 6">
    <name type="scientific">Pseudodesulfovibrio karagichevae</name>
    <dbReference type="NCBI Taxonomy" id="3239305"/>
    <lineage>
        <taxon>Bacteria</taxon>
        <taxon>Pseudomonadati</taxon>
        <taxon>Thermodesulfobacteriota</taxon>
        <taxon>Desulfovibrionia</taxon>
        <taxon>Desulfovibrionales</taxon>
        <taxon>Desulfovibrionaceae</taxon>
    </lineage>
</organism>
<dbReference type="Gene3D" id="2.30.110.10">
    <property type="entry name" value="Electron Transport, Fmn-binding Protein, Chain A"/>
    <property type="match status" value="1"/>
</dbReference>
<evidence type="ECO:0000313" key="5">
    <source>
        <dbReference type="EMBL" id="MEZ7197328.1"/>
    </source>
</evidence>
<comment type="caution">
    <text evidence="5">The sequence shown here is derived from an EMBL/GenBank/DDBJ whole genome shotgun (WGS) entry which is preliminary data.</text>
</comment>
<dbReference type="InterPro" id="IPR052174">
    <property type="entry name" value="Flavoredoxin"/>
</dbReference>
<keyword evidence="2" id="KW-0285">Flavoprotein</keyword>
<name>A0ABV4K2Z7_9BACT</name>
<reference evidence="5 6" key="1">
    <citation type="submission" date="2024-08" db="EMBL/GenBank/DDBJ databases">
        <title>Sulfate-reducing bacteria isolated from formation water of the oil field in Kazakhstan and description of Pseudodesulfovibrio sp.</title>
        <authorList>
            <person name="Bidzhieva S.K."/>
            <person name="Tourova T.P."/>
            <person name="Grouzdev D.S."/>
            <person name="Beletsky A.V."/>
            <person name="Sokolova D.S."/>
            <person name="Samigullina S.R."/>
            <person name="Poltaraus A.B."/>
            <person name="Avtukh A.N."/>
            <person name="Tereshina V.M."/>
            <person name="Zhaparov N.S."/>
            <person name="Mardanov A.V."/>
            <person name="Nazina T.N."/>
        </authorList>
    </citation>
    <scope>NUCLEOTIDE SEQUENCE [LARGE SCALE GENOMIC DNA]</scope>
    <source>
        <strain evidence="5 6">9FUS</strain>
    </source>
</reference>
<dbReference type="EC" id="1.5.1.-" evidence="5"/>
<sequence>MNKRINIGNNAFILPEPQTILGTMLDGRPNFMAMAWVTRVNYDPCIMGMAVNRKHASHRAILATGQYSINVPSVDMVAVTDYVGLASGDRTDKSGLFEVHYGELENAPLIRACPLAMEFRLKERFDMTNDTLFLGELVAAWTEERFLTDGHVDVEKVRPFTLTMPDNRYWAVGEQVGRAWHEGKALRKSSTD</sequence>
<feature type="domain" description="Flavin reductase like" evidence="4">
    <location>
        <begin position="11"/>
        <end position="162"/>
    </location>
</feature>
<accession>A0ABV4K2Z7</accession>
<keyword evidence="6" id="KW-1185">Reference proteome</keyword>
<evidence type="ECO:0000256" key="3">
    <source>
        <dbReference type="ARBA" id="ARBA00038054"/>
    </source>
</evidence>
<dbReference type="SUPFAM" id="SSF50475">
    <property type="entry name" value="FMN-binding split barrel"/>
    <property type="match status" value="1"/>
</dbReference>
<comment type="similarity">
    <text evidence="3">Belongs to the flavoredoxin family.</text>
</comment>
<dbReference type="Proteomes" id="UP001568698">
    <property type="component" value="Unassembled WGS sequence"/>
</dbReference>
<dbReference type="RefSeq" id="WP_371386846.1">
    <property type="nucleotide sequence ID" value="NZ_JBGLYH010000030.1"/>
</dbReference>
<dbReference type="GO" id="GO:0016491">
    <property type="term" value="F:oxidoreductase activity"/>
    <property type="evidence" value="ECO:0007669"/>
    <property type="project" value="UniProtKB-KW"/>
</dbReference>
<dbReference type="Pfam" id="PF01613">
    <property type="entry name" value="Flavin_Reduct"/>
    <property type="match status" value="1"/>
</dbReference>
<evidence type="ECO:0000259" key="4">
    <source>
        <dbReference type="SMART" id="SM00903"/>
    </source>
</evidence>
<evidence type="ECO:0000256" key="2">
    <source>
        <dbReference type="ARBA" id="ARBA00022630"/>
    </source>
</evidence>
<dbReference type="EMBL" id="JBGLYH010000030">
    <property type="protein sequence ID" value="MEZ7197328.1"/>
    <property type="molecule type" value="Genomic_DNA"/>
</dbReference>
<dbReference type="InterPro" id="IPR012349">
    <property type="entry name" value="Split_barrel_FMN-bd"/>
</dbReference>
<dbReference type="PANTHER" id="PTHR43567">
    <property type="entry name" value="FLAVOREDOXIN-RELATED-RELATED"/>
    <property type="match status" value="1"/>
</dbReference>
<dbReference type="SMART" id="SM00903">
    <property type="entry name" value="Flavin_Reduct"/>
    <property type="match status" value="1"/>
</dbReference>
<protein>
    <submittedName>
        <fullName evidence="5">Flavin reductase family protein</fullName>
        <ecNumber evidence="5">1.5.1.-</ecNumber>
    </submittedName>
</protein>
<proteinExistence type="inferred from homology"/>
<evidence type="ECO:0000313" key="6">
    <source>
        <dbReference type="Proteomes" id="UP001568698"/>
    </source>
</evidence>
<dbReference type="PANTHER" id="PTHR43567:SF1">
    <property type="entry name" value="FLAVOREDOXIN"/>
    <property type="match status" value="1"/>
</dbReference>